<name>A0AA38PWM2_9AGAR</name>
<proteinExistence type="predicted"/>
<organism evidence="1 2">
    <name type="scientific">Lentinula detonsa</name>
    <dbReference type="NCBI Taxonomy" id="2804962"/>
    <lineage>
        <taxon>Eukaryota</taxon>
        <taxon>Fungi</taxon>
        <taxon>Dikarya</taxon>
        <taxon>Basidiomycota</taxon>
        <taxon>Agaricomycotina</taxon>
        <taxon>Agaricomycetes</taxon>
        <taxon>Agaricomycetidae</taxon>
        <taxon>Agaricales</taxon>
        <taxon>Marasmiineae</taxon>
        <taxon>Omphalotaceae</taxon>
        <taxon>Lentinula</taxon>
    </lineage>
</organism>
<comment type="caution">
    <text evidence="1">The sequence shown here is derived from an EMBL/GenBank/DDBJ whole genome shotgun (WGS) entry which is preliminary data.</text>
</comment>
<protein>
    <submittedName>
        <fullName evidence="1">Uncharacterized protein</fullName>
    </submittedName>
</protein>
<sequence>MMVILSLSAFQLLSVLFSILLSLKVMGRPLLTTQLERRHPKTIGLFILRENLASPRRHLESHSSIDFEEIWTIYMSQGHGFRAKIDYEAHPKDNLNWPWVVEQGTRRLKNFPQVEIISLHDRQISSGKMLHGPHDVQRDLFDHVGTKLAFQGHFHFISAAVHFLHEQQYIQNLPQEFDSLMESSLDQEKKNWASKYREEVLELYTDTRTDKELVRWELHRLLENNCESYRNQVSPDLPPPDLDFLLTFSRAWCVSV</sequence>
<evidence type="ECO:0000313" key="2">
    <source>
        <dbReference type="Proteomes" id="UP001163850"/>
    </source>
</evidence>
<dbReference type="Proteomes" id="UP001163850">
    <property type="component" value="Unassembled WGS sequence"/>
</dbReference>
<reference evidence="1" key="1">
    <citation type="submission" date="2022-08" db="EMBL/GenBank/DDBJ databases">
        <authorList>
            <consortium name="DOE Joint Genome Institute"/>
            <person name="Min B."/>
            <person name="Riley R."/>
            <person name="Sierra-Patev S."/>
            <person name="Naranjo-Ortiz M."/>
            <person name="Looney B."/>
            <person name="Konkel Z."/>
            <person name="Slot J.C."/>
            <person name="Sakamoto Y."/>
            <person name="Steenwyk J.L."/>
            <person name="Rokas A."/>
            <person name="Carro J."/>
            <person name="Camarero S."/>
            <person name="Ferreira P."/>
            <person name="Molpeceres G."/>
            <person name="Ruiz-Duenas F.J."/>
            <person name="Serrano A."/>
            <person name="Henrissat B."/>
            <person name="Drula E."/>
            <person name="Hughes K.W."/>
            <person name="Mata J.L."/>
            <person name="Ishikawa N.K."/>
            <person name="Vargas-Isla R."/>
            <person name="Ushijima S."/>
            <person name="Smith C.A."/>
            <person name="Ahrendt S."/>
            <person name="Andreopoulos W."/>
            <person name="He G."/>
            <person name="Labutti K."/>
            <person name="Lipzen A."/>
            <person name="Ng V."/>
            <person name="Sandor L."/>
            <person name="Barry K."/>
            <person name="Martinez A.T."/>
            <person name="Xiao Y."/>
            <person name="Gibbons J.G."/>
            <person name="Terashima K."/>
            <person name="Hibbett D.S."/>
            <person name="Grigoriev I.V."/>
        </authorList>
    </citation>
    <scope>NUCLEOTIDE SEQUENCE</scope>
    <source>
        <strain evidence="1">TFB7829</strain>
    </source>
</reference>
<dbReference type="AlphaFoldDB" id="A0AA38PWM2"/>
<accession>A0AA38PWM2</accession>
<evidence type="ECO:0000313" key="1">
    <source>
        <dbReference type="EMBL" id="KAJ3983055.1"/>
    </source>
</evidence>
<dbReference type="EMBL" id="MU802036">
    <property type="protein sequence ID" value="KAJ3983055.1"/>
    <property type="molecule type" value="Genomic_DNA"/>
</dbReference>
<gene>
    <name evidence="1" type="ORF">F5890DRAFT_1525547</name>
</gene>